<protein>
    <submittedName>
        <fullName evidence="2">Uncharacterized protein</fullName>
    </submittedName>
</protein>
<name>A0A0G4JY11_9GAMM</name>
<dbReference type="Proteomes" id="UP000044377">
    <property type="component" value="Unassembled WGS sequence"/>
</dbReference>
<dbReference type="RefSeq" id="WP_048638182.1">
    <property type="nucleotide sequence ID" value="NZ_CGIG01000001.1"/>
</dbReference>
<dbReference type="KEGG" id="bgj:AWC36_03610"/>
<keyword evidence="1" id="KW-0812">Transmembrane</keyword>
<keyword evidence="4" id="KW-1185">Reference proteome</keyword>
<sequence>MLNGLYLGSHAVLLLILKIITFDFLSGRPAIRQTFHLLVFTFLPGGWLSFRLMRFSGAPWQVPRSGKCIALLTTL</sequence>
<dbReference type="AlphaFoldDB" id="A0A0G4JY11"/>
<evidence type="ECO:0000313" key="2">
    <source>
        <dbReference type="EMBL" id="CPR18565.1"/>
    </source>
</evidence>
<keyword evidence="1" id="KW-0472">Membrane</keyword>
<proteinExistence type="predicted"/>
<accession>A0A0G4JY11</accession>
<reference evidence="4" key="1">
    <citation type="submission" date="2015-01" db="EMBL/GenBank/DDBJ databases">
        <authorList>
            <person name="Paterson Steve"/>
        </authorList>
    </citation>
    <scope>NUCLEOTIDE SEQUENCE [LARGE SCALE GENOMIC DNA]</scope>
    <source>
        <strain evidence="4">OBR1</strain>
    </source>
</reference>
<reference evidence="3 5" key="3">
    <citation type="submission" date="2016-09" db="EMBL/GenBank/DDBJ databases">
        <authorList>
            <person name="Doonan J."/>
            <person name="Pachebat J.A."/>
            <person name="Golyshin P.N."/>
            <person name="Denman S."/>
            <person name="Mcdonald J.E."/>
        </authorList>
    </citation>
    <scope>NUCLEOTIDE SEQUENCE [LARGE SCALE GENOMIC DNA]</scope>
    <source>
        <strain evidence="3 5">FRB141</strain>
    </source>
</reference>
<evidence type="ECO:0000313" key="4">
    <source>
        <dbReference type="Proteomes" id="UP000044377"/>
    </source>
</evidence>
<dbReference type="EMBL" id="CGIG01000001">
    <property type="protein sequence ID" value="CPR18565.1"/>
    <property type="molecule type" value="Genomic_DNA"/>
</dbReference>
<organism evidence="2 4">
    <name type="scientific">Brenneria goodwinii</name>
    <dbReference type="NCBI Taxonomy" id="1109412"/>
    <lineage>
        <taxon>Bacteria</taxon>
        <taxon>Pseudomonadati</taxon>
        <taxon>Pseudomonadota</taxon>
        <taxon>Gammaproteobacteria</taxon>
        <taxon>Enterobacterales</taxon>
        <taxon>Pectobacteriaceae</taxon>
        <taxon>Brenneria</taxon>
    </lineage>
</organism>
<dbReference type="Proteomes" id="UP000285972">
    <property type="component" value="Unassembled WGS sequence"/>
</dbReference>
<dbReference type="STRING" id="1109412.BN1221_03281"/>
<feature type="transmembrane region" description="Helical" evidence="1">
    <location>
        <begin position="37"/>
        <end position="55"/>
    </location>
</feature>
<feature type="transmembrane region" description="Helical" evidence="1">
    <location>
        <begin position="6"/>
        <end position="25"/>
    </location>
</feature>
<gene>
    <name evidence="3" type="ORF">BIY26_22330</name>
    <name evidence="2" type="ORF">BN1221_03281</name>
</gene>
<evidence type="ECO:0000256" key="1">
    <source>
        <dbReference type="SAM" id="Phobius"/>
    </source>
</evidence>
<keyword evidence="1" id="KW-1133">Transmembrane helix</keyword>
<evidence type="ECO:0000313" key="3">
    <source>
        <dbReference type="EMBL" id="RLM16403.1"/>
    </source>
</evidence>
<reference evidence="2" key="2">
    <citation type="submission" date="2015-01" db="EMBL/GenBank/DDBJ databases">
        <authorList>
            <person name="Xiang T."/>
            <person name="Song Y."/>
            <person name="Huang L."/>
            <person name="Wang B."/>
            <person name="Wu P."/>
        </authorList>
    </citation>
    <scope>NUCLEOTIDE SEQUENCE [LARGE SCALE GENOMIC DNA]</scope>
    <source>
        <strain evidence="2">OBR1</strain>
    </source>
</reference>
<dbReference type="EMBL" id="MJLX01000108">
    <property type="protein sequence ID" value="RLM16403.1"/>
    <property type="molecule type" value="Genomic_DNA"/>
</dbReference>
<dbReference type="GeneID" id="70905863"/>
<evidence type="ECO:0000313" key="5">
    <source>
        <dbReference type="Proteomes" id="UP000285972"/>
    </source>
</evidence>